<dbReference type="AlphaFoldDB" id="A0A3N3E264"/>
<evidence type="ECO:0000313" key="2">
    <source>
        <dbReference type="EMBL" id="ROV60776.1"/>
    </source>
</evidence>
<organism evidence="2 3">
    <name type="scientific">Vibrio ponticus</name>
    <dbReference type="NCBI Taxonomy" id="265668"/>
    <lineage>
        <taxon>Bacteria</taxon>
        <taxon>Pseudomonadati</taxon>
        <taxon>Pseudomonadota</taxon>
        <taxon>Gammaproteobacteria</taxon>
        <taxon>Vibrionales</taxon>
        <taxon>Vibrionaceae</taxon>
        <taxon>Vibrio</taxon>
    </lineage>
</organism>
<dbReference type="EMBL" id="RKIK01000016">
    <property type="protein sequence ID" value="ROV60776.1"/>
    <property type="molecule type" value="Genomic_DNA"/>
</dbReference>
<keyword evidence="1" id="KW-1133">Transmembrane helix</keyword>
<reference evidence="2 3" key="1">
    <citation type="submission" date="2018-11" db="EMBL/GenBank/DDBJ databases">
        <title>Vibrio ponticus strain CAIM 1751 pathogenic for the snapper Lutjanus guttatus.</title>
        <authorList>
            <person name="Soto-Rodriguez S."/>
            <person name="Lozano-Olvera R."/>
            <person name="Gomez-Gil B."/>
        </authorList>
    </citation>
    <scope>NUCLEOTIDE SEQUENCE [LARGE SCALE GENOMIC DNA]</scope>
    <source>
        <strain evidence="2 3">CAIM 1751</strain>
    </source>
</reference>
<comment type="caution">
    <text evidence="2">The sequence shown here is derived from an EMBL/GenBank/DDBJ whole genome shotgun (WGS) entry which is preliminary data.</text>
</comment>
<sequence length="58" mass="6700">MRSVIQRLETISALLFLSIFNFHDQHYDHGLIHITTVVILSVLSLSKRMTRIGYGFPL</sequence>
<proteinExistence type="predicted"/>
<dbReference type="Proteomes" id="UP000278792">
    <property type="component" value="Unassembled WGS sequence"/>
</dbReference>
<accession>A0A3N3E264</accession>
<evidence type="ECO:0000313" key="3">
    <source>
        <dbReference type="Proteomes" id="UP000278792"/>
    </source>
</evidence>
<name>A0A3N3E264_9VIBR</name>
<protein>
    <submittedName>
        <fullName evidence="2">Uncharacterized protein</fullName>
    </submittedName>
</protein>
<gene>
    <name evidence="2" type="ORF">EGH82_07760</name>
</gene>
<feature type="transmembrane region" description="Helical" evidence="1">
    <location>
        <begin position="29"/>
        <end position="46"/>
    </location>
</feature>
<evidence type="ECO:0000256" key="1">
    <source>
        <dbReference type="SAM" id="Phobius"/>
    </source>
</evidence>
<keyword evidence="1" id="KW-0812">Transmembrane</keyword>
<keyword evidence="1" id="KW-0472">Membrane</keyword>